<proteinExistence type="predicted"/>
<dbReference type="Proteomes" id="UP001207468">
    <property type="component" value="Unassembled WGS sequence"/>
</dbReference>
<name>A0ACC0TXR6_9AGAM</name>
<gene>
    <name evidence="1" type="ORF">F5148DRAFT_986246</name>
</gene>
<evidence type="ECO:0000313" key="2">
    <source>
        <dbReference type="Proteomes" id="UP001207468"/>
    </source>
</evidence>
<comment type="caution">
    <text evidence="1">The sequence shown here is derived from an EMBL/GenBank/DDBJ whole genome shotgun (WGS) entry which is preliminary data.</text>
</comment>
<reference evidence="1" key="1">
    <citation type="submission" date="2021-03" db="EMBL/GenBank/DDBJ databases">
        <title>Evolutionary priming and transition to the ectomycorrhizal habit in an iconic lineage of mushroom-forming fungi: is preadaptation a requirement?</title>
        <authorList>
            <consortium name="DOE Joint Genome Institute"/>
            <person name="Looney B.P."/>
            <person name="Miyauchi S."/>
            <person name="Morin E."/>
            <person name="Drula E."/>
            <person name="Courty P.E."/>
            <person name="Chicoki N."/>
            <person name="Fauchery L."/>
            <person name="Kohler A."/>
            <person name="Kuo A."/>
            <person name="LaButti K."/>
            <person name="Pangilinan J."/>
            <person name="Lipzen A."/>
            <person name="Riley R."/>
            <person name="Andreopoulos W."/>
            <person name="He G."/>
            <person name="Johnson J."/>
            <person name="Barry K.W."/>
            <person name="Grigoriev I.V."/>
            <person name="Nagy L."/>
            <person name="Hibbett D."/>
            <person name="Henrissat B."/>
            <person name="Matheny P.B."/>
            <person name="Labbe J."/>
            <person name="Martin A.F."/>
        </authorList>
    </citation>
    <scope>NUCLEOTIDE SEQUENCE</scope>
    <source>
        <strain evidence="1">BPL698</strain>
    </source>
</reference>
<sequence>MLQLQFDEEDRLLAAERAELAAAAQHVFDCGVCMDTLPEDSIARIEPCGHSFCRECIREFVVSQIQSHRFPVLCPTCTAEQANRAEAIGKVKRELVLDIGITEEQYEAWIELEMSEFFVRLQCPKGSHSSFIDREEFNGARSLVCPFTGCNYMWCKGCQREIIPDGPEHSCDGSSELKHLAEQQGWKYCPTCNTPCEKISGCNFISCISPGCNSHFCYKCSELIVRSAVPAAALQGKSQHYTRCTI</sequence>
<protein>
    <submittedName>
        <fullName evidence="1">Uncharacterized protein</fullName>
    </submittedName>
</protein>
<organism evidence="1 2">
    <name type="scientific">Russula earlei</name>
    <dbReference type="NCBI Taxonomy" id="71964"/>
    <lineage>
        <taxon>Eukaryota</taxon>
        <taxon>Fungi</taxon>
        <taxon>Dikarya</taxon>
        <taxon>Basidiomycota</taxon>
        <taxon>Agaricomycotina</taxon>
        <taxon>Agaricomycetes</taxon>
        <taxon>Russulales</taxon>
        <taxon>Russulaceae</taxon>
        <taxon>Russula</taxon>
    </lineage>
</organism>
<evidence type="ECO:0000313" key="1">
    <source>
        <dbReference type="EMBL" id="KAI9452023.1"/>
    </source>
</evidence>
<accession>A0ACC0TXR6</accession>
<keyword evidence="2" id="KW-1185">Reference proteome</keyword>
<dbReference type="EMBL" id="JAGFNK010000351">
    <property type="protein sequence ID" value="KAI9452023.1"/>
    <property type="molecule type" value="Genomic_DNA"/>
</dbReference>